<dbReference type="Proteomes" id="UP000215506">
    <property type="component" value="Unassembled WGS sequence"/>
</dbReference>
<evidence type="ECO:0000256" key="1">
    <source>
        <dbReference type="SAM" id="MobiDB-lite"/>
    </source>
</evidence>
<evidence type="ECO:0000313" key="3">
    <source>
        <dbReference type="Proteomes" id="UP000215506"/>
    </source>
</evidence>
<comment type="caution">
    <text evidence="2">The sequence shown here is derived from an EMBL/GenBank/DDBJ whole genome shotgun (WGS) entry which is preliminary data.</text>
</comment>
<dbReference type="EMBL" id="NGAF01000073">
    <property type="protein sequence ID" value="OXR39748.1"/>
    <property type="molecule type" value="Genomic_DNA"/>
</dbReference>
<accession>A0A231GT39</accession>
<protein>
    <submittedName>
        <fullName evidence="2">Uncharacterized protein</fullName>
    </submittedName>
</protein>
<dbReference type="AlphaFoldDB" id="A0A231GT39"/>
<name>A0A231GT39_9NOCA</name>
<keyword evidence="3" id="KW-1185">Reference proteome</keyword>
<sequence>MVFQRSRGVPGWCRRWCTRTAPVARIHERHVRDNNRNEAGRSRCRPRRPLRAATHFLDLARPGAVDHRSARRKCAGADRYSLPDHADRVVLAEFGDGGNLRRAVRLQTRRYLRQTPDDDHRHHPRPGGRPDLGSGAQLRCSPPRQGHQRLLYADGRACLRARTRRLSPESRRTGQRADQRCGRTGRTRRPVPVRLAARRLRLPRCVVVPGDCHGCQLGDAGGVRAGIAGAQQQYEFRLARRPAAGCRLDRHRLRRG</sequence>
<feature type="region of interest" description="Disordered" evidence="1">
    <location>
        <begin position="164"/>
        <end position="189"/>
    </location>
</feature>
<organism evidence="2 3">
    <name type="scientific">Nocardia cerradoensis</name>
    <dbReference type="NCBI Taxonomy" id="85688"/>
    <lineage>
        <taxon>Bacteria</taxon>
        <taxon>Bacillati</taxon>
        <taxon>Actinomycetota</taxon>
        <taxon>Actinomycetes</taxon>
        <taxon>Mycobacteriales</taxon>
        <taxon>Nocardiaceae</taxon>
        <taxon>Nocardia</taxon>
    </lineage>
</organism>
<evidence type="ECO:0000313" key="2">
    <source>
        <dbReference type="EMBL" id="OXR39748.1"/>
    </source>
</evidence>
<reference evidence="2 3" key="1">
    <citation type="submission" date="2017-07" db="EMBL/GenBank/DDBJ databases">
        <title>First draft Genome Sequence of Nocardia cerradoensis isolated from human infection.</title>
        <authorList>
            <person name="Carrasco G."/>
        </authorList>
    </citation>
    <scope>NUCLEOTIDE SEQUENCE [LARGE SCALE GENOMIC DNA]</scope>
    <source>
        <strain evidence="2 3">CNM20130759</strain>
    </source>
</reference>
<gene>
    <name evidence="2" type="ORF">B7C42_08177</name>
</gene>
<proteinExistence type="predicted"/>
<feature type="region of interest" description="Disordered" evidence="1">
    <location>
        <begin position="113"/>
        <end position="146"/>
    </location>
</feature>
<feature type="compositionally biased region" description="Basic and acidic residues" evidence="1">
    <location>
        <begin position="166"/>
        <end position="181"/>
    </location>
</feature>